<feature type="repeat" description="Filamin" evidence="2">
    <location>
        <begin position="6"/>
        <end position="105"/>
    </location>
</feature>
<evidence type="ECO:0000313" key="4">
    <source>
        <dbReference type="EMBL" id="KOO23345.1"/>
    </source>
</evidence>
<keyword evidence="1" id="KW-0677">Repeat</keyword>
<dbReference type="GO" id="GO:0051015">
    <property type="term" value="F:actin filament binding"/>
    <property type="evidence" value="ECO:0007669"/>
    <property type="project" value="InterPro"/>
</dbReference>
<dbReference type="SUPFAM" id="SSF81296">
    <property type="entry name" value="E set domains"/>
    <property type="match status" value="3"/>
</dbReference>
<dbReference type="Pfam" id="PF00630">
    <property type="entry name" value="Filamin"/>
    <property type="match status" value="2"/>
</dbReference>
<evidence type="ECO:0000256" key="2">
    <source>
        <dbReference type="PROSITE-ProRule" id="PRU00087"/>
    </source>
</evidence>
<reference evidence="5" key="1">
    <citation type="journal article" date="2015" name="PLoS Genet.">
        <title>Genome Sequence and Transcriptome Analyses of Chrysochromulina tobin: Metabolic Tools for Enhanced Algal Fitness in the Prominent Order Prymnesiales (Haptophyceae).</title>
        <authorList>
            <person name="Hovde B.T."/>
            <person name="Deodato C.R."/>
            <person name="Hunsperger H.M."/>
            <person name="Ryken S.A."/>
            <person name="Yost W."/>
            <person name="Jha R.K."/>
            <person name="Patterson J."/>
            <person name="Monnat R.J. Jr."/>
            <person name="Barlow S.B."/>
            <person name="Starkenburg S.R."/>
            <person name="Cattolico R.A."/>
        </authorList>
    </citation>
    <scope>NUCLEOTIDE SEQUENCE</scope>
    <source>
        <strain evidence="5">CCMP291</strain>
    </source>
</reference>
<protein>
    <submittedName>
        <fullName evidence="4">Filamin repeat domain containing protein</fullName>
    </submittedName>
</protein>
<dbReference type="OrthoDB" id="264520at2759"/>
<feature type="region of interest" description="Disordered" evidence="3">
    <location>
        <begin position="159"/>
        <end position="191"/>
    </location>
</feature>
<comment type="caution">
    <text evidence="4">The sequence shown here is derived from an EMBL/GenBank/DDBJ whole genome shotgun (WGS) entry which is preliminary data.</text>
</comment>
<dbReference type="Proteomes" id="UP000037460">
    <property type="component" value="Unassembled WGS sequence"/>
</dbReference>
<gene>
    <name evidence="4" type="ORF">Ctob_002846</name>
</gene>
<dbReference type="InterPro" id="IPR017868">
    <property type="entry name" value="Filamin/ABP280_repeat-like"/>
</dbReference>
<sequence>MTLRIPSETSATLCKVEGAGLSVAMVRQTASLTITAFTEMGSMQNRGGDTFFVAIRGQSQVRAKVVDNENGTYHVSYKPSVSGSYRISISLFGEPVPGSPFTVNAITPKPEASKCELRGVSLTLAISRASNSFEVRFRDALGQTAHAEDLDVYVVPLGMQSPGRHKRQPSSAGHETSRSSSVKDASGLAPADAEMTPDWTYVKSRIEVGLKPLILRESCSLDSQVLGQLPPGLLMMVLDEYRTAAGDVRAHVAPIDDAAARLKLLDSWHHPFLQYADDCETSSSVCGLPPSQPAFPPPVGLQGLPVQQPAAECSSSATPGSKHQAFEEEPTRSPLRHPEPNTGSLSSEEMAGLLSPSRSLPLTSQRAPTHRHPNGWVTIVKNGEELVRRRERLDTVKRQQHLQQWARRQRTDKSAAAQKNDKKMEARYTRLKNPFEDELASDPEGICFAFGGVDPGTMHAHGQLHDVHRAHYSVGRVGKYLLHIGLRSQALPLPGSPFTLIVLPGSAHAQSTCISPALAMLSGRVGEGLDDGCRLSINASDKMGNLCIAGGAKVDCTCSNSSVQCKSRDNLDGSYTFEWRSKMSGFFYVHVLVENQSIQGSPIKMRLSSSIPDLSKTVLTGSGIGKHIPAGVPVEIHLSFLDQYSNGCSPGSKHEYAFGITILPERSGAKLSTATAHRSEGKWSSEDTGEFSITYSATKAGNCELYVWCDVEEKKDRKGGRIVLHGSPFMLHVQPGKANAEASEVEGFSVEGADKSVRMDGRPSSGLNAATPPSADGAIADKRGKKDARAVSGLKRSVELSATVPSVVIAGDSVVIRPLLFDSFGNQAQLVTDSLTVQISSERTPGPHGPVLVLKPIIRSGLIIYESRHETRKSGHFYFNVLLYGEPIKGSPVPFQVSPAVHDRNLTVVEGPKLHKLTADETYTCIVRLRDRFCNYLEKGGATVGARMVYSRQGMQDPNMLNQQNNFANVEDNQDGTYNVCFGLLAKGFSNWPLTASLVINCDKDTKDPQGFDVHSSTYQFNLAEEAAATHPDSDAQPRLHRRAR</sequence>
<dbReference type="SMART" id="SM00557">
    <property type="entry name" value="IG_FLMN"/>
    <property type="match status" value="2"/>
</dbReference>
<dbReference type="GO" id="GO:0030036">
    <property type="term" value="P:actin cytoskeleton organization"/>
    <property type="evidence" value="ECO:0007669"/>
    <property type="project" value="InterPro"/>
</dbReference>
<feature type="compositionally biased region" description="Basic and acidic residues" evidence="3">
    <location>
        <begin position="409"/>
        <end position="423"/>
    </location>
</feature>
<feature type="region of interest" description="Disordered" evidence="3">
    <location>
        <begin position="290"/>
        <end position="352"/>
    </location>
</feature>
<dbReference type="InterPro" id="IPR013783">
    <property type="entry name" value="Ig-like_fold"/>
</dbReference>
<evidence type="ECO:0000256" key="1">
    <source>
        <dbReference type="ARBA" id="ARBA00022737"/>
    </source>
</evidence>
<evidence type="ECO:0000256" key="3">
    <source>
        <dbReference type="SAM" id="MobiDB-lite"/>
    </source>
</evidence>
<dbReference type="PANTHER" id="PTHR38537:SF8">
    <property type="entry name" value="FILAMIN-A"/>
    <property type="match status" value="1"/>
</dbReference>
<organism evidence="4 5">
    <name type="scientific">Chrysochromulina tobinii</name>
    <dbReference type="NCBI Taxonomy" id="1460289"/>
    <lineage>
        <taxon>Eukaryota</taxon>
        <taxon>Haptista</taxon>
        <taxon>Haptophyta</taxon>
        <taxon>Prymnesiophyceae</taxon>
        <taxon>Prymnesiales</taxon>
        <taxon>Chrysochromulinaceae</taxon>
        <taxon>Chrysochromulina</taxon>
    </lineage>
</organism>
<feature type="region of interest" description="Disordered" evidence="3">
    <location>
        <begin position="755"/>
        <end position="777"/>
    </location>
</feature>
<feature type="compositionally biased region" description="Pro residues" evidence="3">
    <location>
        <begin position="290"/>
        <end position="299"/>
    </location>
</feature>
<evidence type="ECO:0000313" key="5">
    <source>
        <dbReference type="Proteomes" id="UP000037460"/>
    </source>
</evidence>
<feature type="region of interest" description="Disordered" evidence="3">
    <location>
        <begin position="400"/>
        <end position="423"/>
    </location>
</feature>
<dbReference type="EMBL" id="JWZX01003201">
    <property type="protein sequence ID" value="KOO23345.1"/>
    <property type="molecule type" value="Genomic_DNA"/>
</dbReference>
<feature type="repeat" description="Filamin" evidence="2">
    <location>
        <begin position="559"/>
        <end position="607"/>
    </location>
</feature>
<dbReference type="PROSITE" id="PS50194">
    <property type="entry name" value="FILAMIN_REPEAT"/>
    <property type="match status" value="2"/>
</dbReference>
<dbReference type="InterPro" id="IPR044801">
    <property type="entry name" value="Filamin"/>
</dbReference>
<dbReference type="Gene3D" id="2.60.40.10">
    <property type="entry name" value="Immunoglobulins"/>
    <property type="match status" value="4"/>
</dbReference>
<feature type="compositionally biased region" description="Basic and acidic residues" evidence="3">
    <location>
        <begin position="324"/>
        <end position="339"/>
    </location>
</feature>
<dbReference type="PANTHER" id="PTHR38537">
    <property type="entry name" value="JITTERBUG, ISOFORM N"/>
    <property type="match status" value="1"/>
</dbReference>
<proteinExistence type="predicted"/>
<dbReference type="AlphaFoldDB" id="A0A0M0JA25"/>
<dbReference type="InterPro" id="IPR014756">
    <property type="entry name" value="Ig_E-set"/>
</dbReference>
<accession>A0A0M0JA25</accession>
<name>A0A0M0JA25_9EUKA</name>
<keyword evidence="5" id="KW-1185">Reference proteome</keyword>
<dbReference type="InterPro" id="IPR001298">
    <property type="entry name" value="Filamin/ABP280_rpt"/>
</dbReference>
<feature type="compositionally biased region" description="Polar residues" evidence="3">
    <location>
        <begin position="169"/>
        <end position="183"/>
    </location>
</feature>